<feature type="transmembrane region" description="Helical" evidence="8">
    <location>
        <begin position="171"/>
        <end position="193"/>
    </location>
</feature>
<feature type="transmembrane region" description="Helical" evidence="8">
    <location>
        <begin position="419"/>
        <end position="446"/>
    </location>
</feature>
<evidence type="ECO:0000256" key="4">
    <source>
        <dbReference type="ARBA" id="ARBA00022692"/>
    </source>
</evidence>
<dbReference type="PANTHER" id="PTHR23517:SF15">
    <property type="entry name" value="PROTON-DEPENDENT OLIGOPEPTIDE FAMILY TRANSPORT PROTEIN"/>
    <property type="match status" value="1"/>
</dbReference>
<dbReference type="InterPro" id="IPR036259">
    <property type="entry name" value="MFS_trans_sf"/>
</dbReference>
<evidence type="ECO:0000259" key="9">
    <source>
        <dbReference type="PROSITE" id="PS50850"/>
    </source>
</evidence>
<dbReference type="NCBIfam" id="TIGR00924">
    <property type="entry name" value="yjdL_sub1_fam"/>
    <property type="match status" value="1"/>
</dbReference>
<feature type="transmembrane region" description="Helical" evidence="8">
    <location>
        <begin position="119"/>
        <end position="142"/>
    </location>
</feature>
<keyword evidence="2" id="KW-0813">Transport</keyword>
<keyword evidence="5" id="KW-0571">Peptide transport</keyword>
<keyword evidence="7 8" id="KW-0472">Membrane</keyword>
<keyword evidence="6 8" id="KW-1133">Transmembrane helix</keyword>
<dbReference type="Pfam" id="PF00854">
    <property type="entry name" value="PTR2"/>
    <property type="match status" value="2"/>
</dbReference>
<feature type="transmembrane region" description="Helical" evidence="8">
    <location>
        <begin position="328"/>
        <end position="346"/>
    </location>
</feature>
<feature type="transmembrane region" description="Helical" evidence="8">
    <location>
        <begin position="244"/>
        <end position="264"/>
    </location>
</feature>
<name>A0A1B2AAQ6_9SPHN</name>
<keyword evidence="4 8" id="KW-0812">Transmembrane</keyword>
<feature type="transmembrane region" description="Helical" evidence="8">
    <location>
        <begin position="200"/>
        <end position="224"/>
    </location>
</feature>
<evidence type="ECO:0000313" key="10">
    <source>
        <dbReference type="EMBL" id="ANY19226.1"/>
    </source>
</evidence>
<keyword evidence="3" id="KW-1003">Cell membrane</keyword>
<dbReference type="InterPro" id="IPR020846">
    <property type="entry name" value="MFS_dom"/>
</dbReference>
<dbReference type="InterPro" id="IPR005279">
    <property type="entry name" value="Dipep/tripep_permease"/>
</dbReference>
<gene>
    <name evidence="10" type="primary">yjdL</name>
    <name evidence="10" type="ORF">A6F68_00697</name>
</gene>
<comment type="subcellular location">
    <subcellularLocation>
        <location evidence="1">Cell membrane</location>
        <topology evidence="1">Multi-pass membrane protein</topology>
    </subcellularLocation>
</comment>
<dbReference type="InterPro" id="IPR000109">
    <property type="entry name" value="POT_fam"/>
</dbReference>
<evidence type="ECO:0000256" key="6">
    <source>
        <dbReference type="ARBA" id="ARBA00022989"/>
    </source>
</evidence>
<evidence type="ECO:0000256" key="3">
    <source>
        <dbReference type="ARBA" id="ARBA00022475"/>
    </source>
</evidence>
<protein>
    <submittedName>
        <fullName evidence="10">Putative dipeptide and tripeptide permease YjdL</fullName>
    </submittedName>
</protein>
<feature type="transmembrane region" description="Helical" evidence="8">
    <location>
        <begin position="390"/>
        <end position="413"/>
    </location>
</feature>
<dbReference type="PANTHER" id="PTHR23517">
    <property type="entry name" value="RESISTANCE PROTEIN MDTM, PUTATIVE-RELATED-RELATED"/>
    <property type="match status" value="1"/>
</dbReference>
<dbReference type="SUPFAM" id="SSF103473">
    <property type="entry name" value="MFS general substrate transporter"/>
    <property type="match status" value="1"/>
</dbReference>
<dbReference type="EMBL" id="CP016591">
    <property type="protein sequence ID" value="ANY19226.1"/>
    <property type="molecule type" value="Genomic_DNA"/>
</dbReference>
<evidence type="ECO:0000256" key="7">
    <source>
        <dbReference type="ARBA" id="ARBA00023136"/>
    </source>
</evidence>
<reference evidence="10 11" key="1">
    <citation type="submission" date="2016-07" db="EMBL/GenBank/DDBJ databases">
        <title>Complete genome sequence of Altererythrobacter dongtanensis KCTC 22672, a type strain with esterase isolated from tidal flat.</title>
        <authorList>
            <person name="Cheng H."/>
            <person name="Wu Y.-H."/>
            <person name="Zhou P."/>
            <person name="Huo Y.-Y."/>
            <person name="Wang C.-S."/>
            <person name="Xu X.-W."/>
        </authorList>
    </citation>
    <scope>NUCLEOTIDE SEQUENCE [LARGE SCALE GENOMIC DNA]</scope>
    <source>
        <strain evidence="10 11">KCTC 22672</strain>
    </source>
</reference>
<dbReference type="RefSeq" id="WP_067676369.1">
    <property type="nucleotide sequence ID" value="NZ_CP016591.1"/>
</dbReference>
<evidence type="ECO:0000256" key="5">
    <source>
        <dbReference type="ARBA" id="ARBA00022856"/>
    </source>
</evidence>
<dbReference type="Proteomes" id="UP000092932">
    <property type="component" value="Chromosome"/>
</dbReference>
<organism evidence="10 11">
    <name type="scientific">Tsuneonella dongtanensis</name>
    <dbReference type="NCBI Taxonomy" id="692370"/>
    <lineage>
        <taxon>Bacteria</taxon>
        <taxon>Pseudomonadati</taxon>
        <taxon>Pseudomonadota</taxon>
        <taxon>Alphaproteobacteria</taxon>
        <taxon>Sphingomonadales</taxon>
        <taxon>Erythrobacteraceae</taxon>
        <taxon>Tsuneonella</taxon>
    </lineage>
</organism>
<dbReference type="CDD" id="cd17346">
    <property type="entry name" value="MFS_DtpA_like"/>
    <property type="match status" value="1"/>
</dbReference>
<dbReference type="KEGG" id="ado:A6F68_00697"/>
<feature type="domain" description="Major facilitator superfamily (MFS) profile" evidence="9">
    <location>
        <begin position="41"/>
        <end position="447"/>
    </location>
</feature>
<keyword evidence="5" id="KW-0653">Protein transport</keyword>
<feature type="transmembrane region" description="Helical" evidence="8">
    <location>
        <begin position="87"/>
        <end position="107"/>
    </location>
</feature>
<feature type="transmembrane region" description="Helical" evidence="8">
    <location>
        <begin position="358"/>
        <end position="378"/>
    </location>
</feature>
<feature type="transmembrane region" description="Helical" evidence="8">
    <location>
        <begin position="298"/>
        <end position="316"/>
    </location>
</feature>
<evidence type="ECO:0000256" key="8">
    <source>
        <dbReference type="SAM" id="Phobius"/>
    </source>
</evidence>
<dbReference type="GO" id="GO:1904680">
    <property type="term" value="F:peptide transmembrane transporter activity"/>
    <property type="evidence" value="ECO:0007669"/>
    <property type="project" value="InterPro"/>
</dbReference>
<evidence type="ECO:0000256" key="2">
    <source>
        <dbReference type="ARBA" id="ARBA00022448"/>
    </source>
</evidence>
<dbReference type="GO" id="GO:0005886">
    <property type="term" value="C:plasma membrane"/>
    <property type="evidence" value="ECO:0007669"/>
    <property type="project" value="UniProtKB-SubCell"/>
</dbReference>
<dbReference type="GO" id="GO:0015833">
    <property type="term" value="P:peptide transport"/>
    <property type="evidence" value="ECO:0007669"/>
    <property type="project" value="UniProtKB-KW"/>
</dbReference>
<sequence>MATVVASATERTFLGQPIGVAYLAMTEAWERFSFYGMRGLLILYMVQEILLPGRIEKVAGMDAYRAWVTSVFGELSTQAFASQTFGLYSGFVYFTPMLGGLIADRWLGARKTVLTGIAFMTVGHLAMAFDVSFLIALVALVIGSGLLKGNVAAQVGHLYCTDDEANRSKGYVIFSTGINIGATLGPFVCGLLAQVYGWHVGFGLAGIVMLLAAAVYIAGWKHFADDTPRHKRTEAAVPMRGSDWSIVGLVVLVMMMTTVIGLIYDQMSNVGMIWVAEQVDLMTALGAVPVPWFASEDALASIVIVPVLIWLWRAMARGGNEPHDFTKIALGGVVMACAMLSLAGGAMQAEANGKSSLIWPALAFFFSGAGFMFFWPQILSFTSRRAPEQVNALMMAGVYLTAFVTGITSGWLARFYEPWGAATFFVVHAGIALAGTTLFLVFGPLLRNRLDTLERRNAGES</sequence>
<dbReference type="Gene3D" id="1.20.1250.20">
    <property type="entry name" value="MFS general substrate transporter like domains"/>
    <property type="match status" value="2"/>
</dbReference>
<evidence type="ECO:0000256" key="1">
    <source>
        <dbReference type="ARBA" id="ARBA00004651"/>
    </source>
</evidence>
<dbReference type="AlphaFoldDB" id="A0A1B2AAQ6"/>
<proteinExistence type="predicted"/>
<accession>A0A1B2AAQ6</accession>
<keyword evidence="11" id="KW-1185">Reference proteome</keyword>
<dbReference type="PROSITE" id="PS50850">
    <property type="entry name" value="MFS"/>
    <property type="match status" value="1"/>
</dbReference>
<dbReference type="InterPro" id="IPR050171">
    <property type="entry name" value="MFS_Transporters"/>
</dbReference>
<evidence type="ECO:0000313" key="11">
    <source>
        <dbReference type="Proteomes" id="UP000092932"/>
    </source>
</evidence>
<dbReference type="STRING" id="692370.A6F68_00697"/>
<dbReference type="OrthoDB" id="9772725at2"/>